<name>A0A516GSR1_9FLAO</name>
<keyword evidence="2" id="KW-1185">Reference proteome</keyword>
<dbReference type="KEGG" id="fop:FNB79_11445"/>
<evidence type="ECO:0000313" key="1">
    <source>
        <dbReference type="EMBL" id="QDO94553.1"/>
    </source>
</evidence>
<dbReference type="Proteomes" id="UP000319209">
    <property type="component" value="Chromosome"/>
</dbReference>
<dbReference type="AlphaFoldDB" id="A0A516GSR1"/>
<protein>
    <submittedName>
        <fullName evidence="1">Uncharacterized protein</fullName>
    </submittedName>
</protein>
<sequence>MKSISLFFFALFCISSTYSQEKDSIAYPYVLPIWGQEVADRGMADQLQLPFGVNLNYVNVFMDLEITEFGLEVNGKDFSDVLNVETLNFTQVSATTNGVNLRADAWILPFLNVYTLFSRVTGGTQVALQPTWTDATGEVILQLPAFSSEVEFDATTYGIGTTLVFGWNNYFLSTDFNYSRTNTELLENQVGYATLSARAGYRFGLSKRNSDLFIAPYAGAMYRNFVGAKGNTGAIGLDEVFPELDATFNEAVDAKIASNEEIINAPETSAAEKIRLQAQNQALTTIEEKVNESGLFSTRVDYEIRKELAQTVTFQMGFNLQINKNWMLRGEYSLSDEQRFILTGLQYRFGVKKKGFK</sequence>
<gene>
    <name evidence="1" type="ORF">FNB79_11445</name>
</gene>
<dbReference type="OrthoDB" id="7593840at2"/>
<dbReference type="InterPro" id="IPR036709">
    <property type="entry name" value="Autotransporte_beta_dom_sf"/>
</dbReference>
<dbReference type="RefSeq" id="WP_143381437.1">
    <property type="nucleotide sequence ID" value="NZ_CP041637.1"/>
</dbReference>
<organism evidence="1 2">
    <name type="scientific">Formosa sediminum</name>
    <dbReference type="NCBI Taxonomy" id="2594004"/>
    <lineage>
        <taxon>Bacteria</taxon>
        <taxon>Pseudomonadati</taxon>
        <taxon>Bacteroidota</taxon>
        <taxon>Flavobacteriia</taxon>
        <taxon>Flavobacteriales</taxon>
        <taxon>Flavobacteriaceae</taxon>
        <taxon>Formosa</taxon>
    </lineage>
</organism>
<reference evidence="1 2" key="1">
    <citation type="submission" date="2019-07" db="EMBL/GenBank/DDBJ databases">
        <title>Genome sequencing for Formosa sp. PS13.</title>
        <authorList>
            <person name="Park S.-J."/>
        </authorList>
    </citation>
    <scope>NUCLEOTIDE SEQUENCE [LARGE SCALE GENOMIC DNA]</scope>
    <source>
        <strain evidence="1 2">PS13</strain>
    </source>
</reference>
<proteinExistence type="predicted"/>
<dbReference type="SUPFAM" id="SSF103515">
    <property type="entry name" value="Autotransporter"/>
    <property type="match status" value="1"/>
</dbReference>
<dbReference type="EMBL" id="CP041637">
    <property type="protein sequence ID" value="QDO94553.1"/>
    <property type="molecule type" value="Genomic_DNA"/>
</dbReference>
<evidence type="ECO:0000313" key="2">
    <source>
        <dbReference type="Proteomes" id="UP000319209"/>
    </source>
</evidence>
<accession>A0A516GSR1</accession>